<keyword evidence="3" id="KW-1185">Reference proteome</keyword>
<dbReference type="AlphaFoldDB" id="A0A0P0W2Y4"/>
<feature type="compositionally biased region" description="Basic residues" evidence="1">
    <location>
        <begin position="98"/>
        <end position="110"/>
    </location>
</feature>
<protein>
    <submittedName>
        <fullName evidence="2">Os03g0730433 protein</fullName>
    </submittedName>
</protein>
<organism evidence="2 3">
    <name type="scientific">Oryza sativa subsp. japonica</name>
    <name type="common">Rice</name>
    <dbReference type="NCBI Taxonomy" id="39947"/>
    <lineage>
        <taxon>Eukaryota</taxon>
        <taxon>Viridiplantae</taxon>
        <taxon>Streptophyta</taxon>
        <taxon>Embryophyta</taxon>
        <taxon>Tracheophyta</taxon>
        <taxon>Spermatophyta</taxon>
        <taxon>Magnoliopsida</taxon>
        <taxon>Liliopsida</taxon>
        <taxon>Poales</taxon>
        <taxon>Poaceae</taxon>
        <taxon>BOP clade</taxon>
        <taxon>Oryzoideae</taxon>
        <taxon>Oryzeae</taxon>
        <taxon>Oryzinae</taxon>
        <taxon>Oryza</taxon>
        <taxon>Oryza sativa</taxon>
    </lineage>
</organism>
<reference evidence="2 3" key="3">
    <citation type="journal article" date="2013" name="Rice">
        <title>Improvement of the Oryza sativa Nipponbare reference genome using next generation sequence and optical map data.</title>
        <authorList>
            <person name="Kawahara Y."/>
            <person name="de la Bastide M."/>
            <person name="Hamilton J.P."/>
            <person name="Kanamori H."/>
            <person name="McCombie W.R."/>
            <person name="Ouyang S."/>
            <person name="Schwartz D.C."/>
            <person name="Tanaka T."/>
            <person name="Wu J."/>
            <person name="Zhou S."/>
            <person name="Childs K.L."/>
            <person name="Davidson R.M."/>
            <person name="Lin H."/>
            <person name="Quesada-Ocampo L."/>
            <person name="Vaillancourt B."/>
            <person name="Sakai H."/>
            <person name="Lee S.S."/>
            <person name="Kim J."/>
            <person name="Numa H."/>
            <person name="Itoh T."/>
            <person name="Buell C.R."/>
            <person name="Matsumoto T."/>
        </authorList>
    </citation>
    <scope>NUCLEOTIDE SEQUENCE [LARGE SCALE GENOMIC DNA]</scope>
    <source>
        <strain evidence="3">cv. Nipponbare</strain>
    </source>
</reference>
<dbReference type="Proteomes" id="UP000059680">
    <property type="component" value="Chromosome 3"/>
</dbReference>
<evidence type="ECO:0000256" key="1">
    <source>
        <dbReference type="SAM" id="MobiDB-lite"/>
    </source>
</evidence>
<feature type="non-terminal residue" evidence="2">
    <location>
        <position position="110"/>
    </location>
</feature>
<feature type="compositionally biased region" description="Polar residues" evidence="1">
    <location>
        <begin position="1"/>
        <end position="13"/>
    </location>
</feature>
<proteinExistence type="predicted"/>
<dbReference type="InParanoid" id="A0A0P0W2Y4"/>
<evidence type="ECO:0000313" key="2">
    <source>
        <dbReference type="EMBL" id="BAS86215.1"/>
    </source>
</evidence>
<dbReference type="PaxDb" id="39947-A0A0P0W2Y4"/>
<dbReference type="EMBL" id="AP014959">
    <property type="protein sequence ID" value="BAS86215.1"/>
    <property type="molecule type" value="Genomic_DNA"/>
</dbReference>
<name>A0A0P0W2Y4_ORYSJ</name>
<accession>A0A0P0W2Y4</accession>
<gene>
    <name evidence="2" type="ordered locus">Os03g0730433</name>
    <name evidence="2" type="ORF">OSNPB_030730433</name>
</gene>
<feature type="non-terminal residue" evidence="2">
    <location>
        <position position="1"/>
    </location>
</feature>
<feature type="region of interest" description="Disordered" evidence="1">
    <location>
        <begin position="1"/>
        <end position="41"/>
    </location>
</feature>
<reference evidence="3" key="1">
    <citation type="journal article" date="2005" name="Nature">
        <title>The map-based sequence of the rice genome.</title>
        <authorList>
            <consortium name="International rice genome sequencing project (IRGSP)"/>
            <person name="Matsumoto T."/>
            <person name="Wu J."/>
            <person name="Kanamori H."/>
            <person name="Katayose Y."/>
            <person name="Fujisawa M."/>
            <person name="Namiki N."/>
            <person name="Mizuno H."/>
            <person name="Yamamoto K."/>
            <person name="Antonio B.A."/>
            <person name="Baba T."/>
            <person name="Sakata K."/>
            <person name="Nagamura Y."/>
            <person name="Aoki H."/>
            <person name="Arikawa K."/>
            <person name="Arita K."/>
            <person name="Bito T."/>
            <person name="Chiden Y."/>
            <person name="Fujitsuka N."/>
            <person name="Fukunaka R."/>
            <person name="Hamada M."/>
            <person name="Harada C."/>
            <person name="Hayashi A."/>
            <person name="Hijishita S."/>
            <person name="Honda M."/>
            <person name="Hosokawa S."/>
            <person name="Ichikawa Y."/>
            <person name="Idonuma A."/>
            <person name="Iijima M."/>
            <person name="Ikeda M."/>
            <person name="Ikeno M."/>
            <person name="Ito K."/>
            <person name="Ito S."/>
            <person name="Ito T."/>
            <person name="Ito Y."/>
            <person name="Ito Y."/>
            <person name="Iwabuchi A."/>
            <person name="Kamiya K."/>
            <person name="Karasawa W."/>
            <person name="Kurita K."/>
            <person name="Katagiri S."/>
            <person name="Kikuta A."/>
            <person name="Kobayashi H."/>
            <person name="Kobayashi N."/>
            <person name="Machita K."/>
            <person name="Maehara T."/>
            <person name="Masukawa M."/>
            <person name="Mizubayashi T."/>
            <person name="Mukai Y."/>
            <person name="Nagasaki H."/>
            <person name="Nagata Y."/>
            <person name="Naito S."/>
            <person name="Nakashima M."/>
            <person name="Nakama Y."/>
            <person name="Nakamichi Y."/>
            <person name="Nakamura M."/>
            <person name="Meguro A."/>
            <person name="Negishi M."/>
            <person name="Ohta I."/>
            <person name="Ohta T."/>
            <person name="Okamoto M."/>
            <person name="Ono N."/>
            <person name="Saji S."/>
            <person name="Sakaguchi M."/>
            <person name="Sakai K."/>
            <person name="Shibata M."/>
            <person name="Shimokawa T."/>
            <person name="Song J."/>
            <person name="Takazaki Y."/>
            <person name="Terasawa K."/>
            <person name="Tsugane M."/>
            <person name="Tsuji K."/>
            <person name="Ueda S."/>
            <person name="Waki K."/>
            <person name="Yamagata H."/>
            <person name="Yamamoto M."/>
            <person name="Yamamoto S."/>
            <person name="Yamane H."/>
            <person name="Yoshiki S."/>
            <person name="Yoshihara R."/>
            <person name="Yukawa K."/>
            <person name="Zhong H."/>
            <person name="Yano M."/>
            <person name="Yuan Q."/>
            <person name="Ouyang S."/>
            <person name="Liu J."/>
            <person name="Jones K.M."/>
            <person name="Gansberger K."/>
            <person name="Moffat K."/>
            <person name="Hill J."/>
            <person name="Bera J."/>
            <person name="Fadrosh D."/>
            <person name="Jin S."/>
            <person name="Johri S."/>
            <person name="Kim M."/>
            <person name="Overton L."/>
            <person name="Reardon M."/>
            <person name="Tsitrin T."/>
            <person name="Vuong H."/>
            <person name="Weaver B."/>
            <person name="Ciecko A."/>
            <person name="Tallon L."/>
            <person name="Jackson J."/>
            <person name="Pai G."/>
            <person name="Aken S.V."/>
            <person name="Utterback T."/>
            <person name="Reidmuller S."/>
            <person name="Feldblyum T."/>
            <person name="Hsiao J."/>
            <person name="Zismann V."/>
            <person name="Iobst S."/>
            <person name="de Vazeille A.R."/>
            <person name="Buell C.R."/>
            <person name="Ying K."/>
            <person name="Li Y."/>
            <person name="Lu T."/>
            <person name="Huang Y."/>
            <person name="Zhao Q."/>
            <person name="Feng Q."/>
            <person name="Zhang L."/>
            <person name="Zhu J."/>
            <person name="Weng Q."/>
            <person name="Mu J."/>
            <person name="Lu Y."/>
            <person name="Fan D."/>
            <person name="Liu Y."/>
            <person name="Guan J."/>
            <person name="Zhang Y."/>
            <person name="Yu S."/>
            <person name="Liu X."/>
            <person name="Zhang Y."/>
            <person name="Hong G."/>
            <person name="Han B."/>
            <person name="Choisne N."/>
            <person name="Demange N."/>
            <person name="Orjeda G."/>
            <person name="Samain S."/>
            <person name="Cattolico L."/>
            <person name="Pelletier E."/>
            <person name="Couloux A."/>
            <person name="Segurens B."/>
            <person name="Wincker P."/>
            <person name="D'Hont A."/>
            <person name="Scarpelli C."/>
            <person name="Weissenbach J."/>
            <person name="Salanoubat M."/>
            <person name="Quetier F."/>
            <person name="Yu Y."/>
            <person name="Kim H.R."/>
            <person name="Rambo T."/>
            <person name="Currie J."/>
            <person name="Collura K."/>
            <person name="Luo M."/>
            <person name="Yang T."/>
            <person name="Ammiraju J.S.S."/>
            <person name="Engler F."/>
            <person name="Soderlund C."/>
            <person name="Wing R.A."/>
            <person name="Palmer L.E."/>
            <person name="de la Bastide M."/>
            <person name="Spiegel L."/>
            <person name="Nascimento L."/>
            <person name="Zutavern T."/>
            <person name="O'Shaughnessy A."/>
            <person name="Dike S."/>
            <person name="Dedhia N."/>
            <person name="Preston R."/>
            <person name="Balija V."/>
            <person name="McCombie W.R."/>
            <person name="Chow T."/>
            <person name="Chen H."/>
            <person name="Chung M."/>
            <person name="Chen C."/>
            <person name="Shaw J."/>
            <person name="Wu H."/>
            <person name="Hsiao K."/>
            <person name="Chao Y."/>
            <person name="Chu M."/>
            <person name="Cheng C."/>
            <person name="Hour A."/>
            <person name="Lee P."/>
            <person name="Lin S."/>
            <person name="Lin Y."/>
            <person name="Liou J."/>
            <person name="Liu S."/>
            <person name="Hsing Y."/>
            <person name="Raghuvanshi S."/>
            <person name="Mohanty A."/>
            <person name="Bharti A.K."/>
            <person name="Gaur A."/>
            <person name="Gupta V."/>
            <person name="Kumar D."/>
            <person name="Ravi V."/>
            <person name="Vij S."/>
            <person name="Kapur A."/>
            <person name="Khurana P."/>
            <person name="Khurana P."/>
            <person name="Khurana J.P."/>
            <person name="Tyagi A.K."/>
            <person name="Gaikwad K."/>
            <person name="Singh A."/>
            <person name="Dalal V."/>
            <person name="Srivastava S."/>
            <person name="Dixit A."/>
            <person name="Pal A.K."/>
            <person name="Ghazi I.A."/>
            <person name="Yadav M."/>
            <person name="Pandit A."/>
            <person name="Bhargava A."/>
            <person name="Sureshbabu K."/>
            <person name="Batra K."/>
            <person name="Sharma T.R."/>
            <person name="Mohapatra T."/>
            <person name="Singh N.K."/>
            <person name="Messing J."/>
            <person name="Nelson A.B."/>
            <person name="Fuks G."/>
            <person name="Kavchok S."/>
            <person name="Keizer G."/>
            <person name="Linton E."/>
            <person name="Llaca V."/>
            <person name="Song R."/>
            <person name="Tanyolac B."/>
            <person name="Young S."/>
            <person name="Ho-Il K."/>
            <person name="Hahn J.H."/>
            <person name="Sangsakoo G."/>
            <person name="Vanavichit A."/>
            <person name="de Mattos Luiz.A.T."/>
            <person name="Zimmer P.D."/>
            <person name="Malone G."/>
            <person name="Dellagostin O."/>
            <person name="de Oliveira A.C."/>
            <person name="Bevan M."/>
            <person name="Bancroft I."/>
            <person name="Minx P."/>
            <person name="Cordum H."/>
            <person name="Wilson R."/>
            <person name="Cheng Z."/>
            <person name="Jin W."/>
            <person name="Jiang J."/>
            <person name="Leong S.A."/>
            <person name="Iwama H."/>
            <person name="Gojobori T."/>
            <person name="Itoh T."/>
            <person name="Niimura Y."/>
            <person name="Fujii Y."/>
            <person name="Habara T."/>
            <person name="Sakai H."/>
            <person name="Sato Y."/>
            <person name="Wilson G."/>
            <person name="Kumar K."/>
            <person name="McCouch S."/>
            <person name="Juretic N."/>
            <person name="Hoen D."/>
            <person name="Wright S."/>
            <person name="Bruskiewich R."/>
            <person name="Bureau T."/>
            <person name="Miyao A."/>
            <person name="Hirochika H."/>
            <person name="Nishikawa T."/>
            <person name="Kadowaki K."/>
            <person name="Sugiura M."/>
            <person name="Burr B."/>
            <person name="Sasaki T."/>
        </authorList>
    </citation>
    <scope>NUCLEOTIDE SEQUENCE [LARGE SCALE GENOMIC DNA]</scope>
    <source>
        <strain evidence="3">cv. Nipponbare</strain>
    </source>
</reference>
<feature type="region of interest" description="Disordered" evidence="1">
    <location>
        <begin position="85"/>
        <end position="110"/>
    </location>
</feature>
<sequence length="110" mass="12463">IRSSQARLSTRGSQGLYLGSSPIQRSSRRAQCPSPRPHQHTCKFPISLRLKVICNSWRKENIQGAPYPVSRWNGKRPWKPGRWVITDDDAEHGSSSGSRRKRTQVARRGG</sequence>
<evidence type="ECO:0000313" key="3">
    <source>
        <dbReference type="Proteomes" id="UP000059680"/>
    </source>
</evidence>
<reference evidence="2 3" key="2">
    <citation type="journal article" date="2013" name="Plant Cell Physiol.">
        <title>Rice Annotation Project Database (RAP-DB): an integrative and interactive database for rice genomics.</title>
        <authorList>
            <person name="Sakai H."/>
            <person name="Lee S.S."/>
            <person name="Tanaka T."/>
            <person name="Numa H."/>
            <person name="Kim J."/>
            <person name="Kawahara Y."/>
            <person name="Wakimoto H."/>
            <person name="Yang C.C."/>
            <person name="Iwamoto M."/>
            <person name="Abe T."/>
            <person name="Yamada Y."/>
            <person name="Muto A."/>
            <person name="Inokuchi H."/>
            <person name="Ikemura T."/>
            <person name="Matsumoto T."/>
            <person name="Sasaki T."/>
            <person name="Itoh T."/>
        </authorList>
    </citation>
    <scope>NUCLEOTIDE SEQUENCE [LARGE SCALE GENOMIC DNA]</scope>
    <source>
        <strain evidence="3">cv. Nipponbare</strain>
    </source>
</reference>